<keyword evidence="2" id="KW-1185">Reference proteome</keyword>
<evidence type="ECO:0000313" key="2">
    <source>
        <dbReference type="Proteomes" id="UP000600080"/>
    </source>
</evidence>
<comment type="caution">
    <text evidence="1">The sequence shown here is derived from an EMBL/GenBank/DDBJ whole genome shotgun (WGS) entry which is preliminary data.</text>
</comment>
<organism evidence="1 2">
    <name type="scientific">Streptomyces kronopolitis</name>
    <dbReference type="NCBI Taxonomy" id="1612435"/>
    <lineage>
        <taxon>Bacteria</taxon>
        <taxon>Bacillati</taxon>
        <taxon>Actinomycetota</taxon>
        <taxon>Actinomycetes</taxon>
        <taxon>Kitasatosporales</taxon>
        <taxon>Streptomycetaceae</taxon>
        <taxon>Streptomyces</taxon>
    </lineage>
</organism>
<sequence length="103" mass="10161">MSGAGAGDTGRGSAMTLGGEWWLFVSLPPAVRHRAGARSEPAEMTSPRGSALLVPPERVLAAVDGLSGIRCICGRGGLASLVVSGGVGTGVGRGAEPGMGFRG</sequence>
<protein>
    <submittedName>
        <fullName evidence="1">Uncharacterized protein</fullName>
    </submittedName>
</protein>
<proteinExistence type="predicted"/>
<dbReference type="Proteomes" id="UP000600080">
    <property type="component" value="Unassembled WGS sequence"/>
</dbReference>
<evidence type="ECO:0000313" key="1">
    <source>
        <dbReference type="EMBL" id="GGN47258.1"/>
    </source>
</evidence>
<name>A0ABQ2JI32_9ACTN</name>
<accession>A0ABQ2JI32</accession>
<reference evidence="2" key="1">
    <citation type="journal article" date="2019" name="Int. J. Syst. Evol. Microbiol.">
        <title>The Global Catalogue of Microorganisms (GCM) 10K type strain sequencing project: providing services to taxonomists for standard genome sequencing and annotation.</title>
        <authorList>
            <consortium name="The Broad Institute Genomics Platform"/>
            <consortium name="The Broad Institute Genome Sequencing Center for Infectious Disease"/>
            <person name="Wu L."/>
            <person name="Ma J."/>
        </authorList>
    </citation>
    <scope>NUCLEOTIDE SEQUENCE [LARGE SCALE GENOMIC DNA]</scope>
    <source>
        <strain evidence="2">CGMCC 4.7323</strain>
    </source>
</reference>
<dbReference type="EMBL" id="BMND01000012">
    <property type="protein sequence ID" value="GGN47258.1"/>
    <property type="molecule type" value="Genomic_DNA"/>
</dbReference>
<gene>
    <name evidence="1" type="ORF">GCM10012285_32820</name>
</gene>